<proteinExistence type="predicted"/>
<dbReference type="Proteomes" id="UP000019025">
    <property type="component" value="Chromosome"/>
</dbReference>
<reference evidence="1 2" key="1">
    <citation type="journal article" date="2014" name="Genome Biol. Evol.">
        <title>Genome degeneration and adaptation in a nascent stage of symbiosis.</title>
        <authorList>
            <person name="Oakeson K.F."/>
            <person name="Gil R."/>
            <person name="Clayton A.L."/>
            <person name="Dunn D.M."/>
            <person name="von Niederhausern A.C."/>
            <person name="Hamil C."/>
            <person name="Aoyagi A."/>
            <person name="Duval B."/>
            <person name="Baca A."/>
            <person name="Silva F.J."/>
            <person name="Vallier A."/>
            <person name="Jackson D.G."/>
            <person name="Latorre A."/>
            <person name="Weiss R.B."/>
            <person name="Heddi A."/>
            <person name="Moya A."/>
            <person name="Dale C."/>
        </authorList>
    </citation>
    <scope>NUCLEOTIDE SEQUENCE [LARGE SCALE GENOMIC DNA]</scope>
    <source>
        <strain evidence="2">none</strain>
    </source>
</reference>
<gene>
    <name evidence="1" type="ORF">SOPEG_3577</name>
</gene>
<dbReference type="AlphaFoldDB" id="W0HRH1"/>
<evidence type="ECO:0000313" key="1">
    <source>
        <dbReference type="EMBL" id="AHF74810.1"/>
    </source>
</evidence>
<accession>W0HRH1</accession>
<dbReference type="EMBL" id="CP006568">
    <property type="protein sequence ID" value="AHF74810.1"/>
    <property type="molecule type" value="Genomic_DNA"/>
</dbReference>
<sequence>MNTDDLTHILYHVLPAMQNGFSIRVQGNYAYFYVDPQKPYAQEFIAGIEKDLKRRIKWLMDNHTDGLVPQ</sequence>
<dbReference type="RefSeq" id="WP_025246550.1">
    <property type="nucleotide sequence ID" value="NZ_CP006568.1"/>
</dbReference>
<name>W0HRH1_9GAMM</name>
<organism evidence="1 2">
    <name type="scientific">Candidatus Sodalis pierantonii str. SOPE</name>
    <dbReference type="NCBI Taxonomy" id="2342"/>
    <lineage>
        <taxon>Bacteria</taxon>
        <taxon>Pseudomonadati</taxon>
        <taxon>Pseudomonadota</taxon>
        <taxon>Gammaproteobacteria</taxon>
        <taxon>Enterobacterales</taxon>
        <taxon>Bruguierivoracaceae</taxon>
        <taxon>Sodalis</taxon>
    </lineage>
</organism>
<evidence type="ECO:0000313" key="2">
    <source>
        <dbReference type="Proteomes" id="UP000019025"/>
    </source>
</evidence>
<dbReference type="HOGENOM" id="CLU_2750294_0_0_6"/>
<dbReference type="KEGG" id="pes:SOPEG_3577"/>
<keyword evidence="2" id="KW-1185">Reference proteome</keyword>
<protein>
    <submittedName>
        <fullName evidence="1">Uncharacterized protein</fullName>
    </submittedName>
</protein>